<dbReference type="GO" id="GO:0005829">
    <property type="term" value="C:cytosol"/>
    <property type="evidence" value="ECO:0007669"/>
    <property type="project" value="TreeGrafter"/>
</dbReference>
<organism evidence="2">
    <name type="scientific">uncultured Sulfurovum sp</name>
    <dbReference type="NCBI Taxonomy" id="269237"/>
    <lineage>
        <taxon>Bacteria</taxon>
        <taxon>Pseudomonadati</taxon>
        <taxon>Campylobacterota</taxon>
        <taxon>Epsilonproteobacteria</taxon>
        <taxon>Campylobacterales</taxon>
        <taxon>Sulfurovaceae</taxon>
        <taxon>Sulfurovum</taxon>
        <taxon>environmental samples</taxon>
    </lineage>
</organism>
<dbReference type="Gene3D" id="3.20.20.20">
    <property type="entry name" value="Dihydropteroate synthase-like"/>
    <property type="match status" value="1"/>
</dbReference>
<dbReference type="InterPro" id="IPR011005">
    <property type="entry name" value="Dihydropteroate_synth-like_sf"/>
</dbReference>
<dbReference type="EC" id="2.5.1.15" evidence="2"/>
<dbReference type="PROSITE" id="PS50972">
    <property type="entry name" value="PTERIN_BINDING"/>
    <property type="match status" value="1"/>
</dbReference>
<dbReference type="InterPro" id="IPR045031">
    <property type="entry name" value="DHP_synth-like"/>
</dbReference>
<dbReference type="InterPro" id="IPR000489">
    <property type="entry name" value="Pterin-binding_dom"/>
</dbReference>
<proteinExistence type="predicted"/>
<dbReference type="SUPFAM" id="SSF51717">
    <property type="entry name" value="Dihydropteroate synthetase-like"/>
    <property type="match status" value="1"/>
</dbReference>
<dbReference type="GO" id="GO:0004156">
    <property type="term" value="F:dihydropteroate synthase activity"/>
    <property type="evidence" value="ECO:0007669"/>
    <property type="project" value="UniProtKB-EC"/>
</dbReference>
<reference evidence="2" key="1">
    <citation type="submission" date="2020-01" db="EMBL/GenBank/DDBJ databases">
        <authorList>
            <person name="Meier V. D."/>
            <person name="Meier V D."/>
        </authorList>
    </citation>
    <scope>NUCLEOTIDE SEQUENCE</scope>
    <source>
        <strain evidence="2">HLG_WM_MAG_03</strain>
    </source>
</reference>
<dbReference type="PANTHER" id="PTHR20941">
    <property type="entry name" value="FOLATE SYNTHESIS PROTEINS"/>
    <property type="match status" value="1"/>
</dbReference>
<accession>A0A6S6SRW3</accession>
<name>A0A6S6SRW3_9BACT</name>
<dbReference type="PANTHER" id="PTHR20941:SF1">
    <property type="entry name" value="FOLIC ACID SYNTHESIS PROTEIN FOL1"/>
    <property type="match status" value="1"/>
</dbReference>
<keyword evidence="2" id="KW-0808">Transferase</keyword>
<protein>
    <submittedName>
        <fullName evidence="2">Alternative dihydrofolate reductase 2 / Dihydropteroate synthase (EC)</fullName>
        <ecNumber evidence="2">2.5.1.15</ecNumber>
    </submittedName>
</protein>
<feature type="domain" description="Pterin-binding" evidence="1">
    <location>
        <begin position="1"/>
        <end position="56"/>
    </location>
</feature>
<feature type="non-terminal residue" evidence="2">
    <location>
        <position position="1"/>
    </location>
</feature>
<evidence type="ECO:0000313" key="2">
    <source>
        <dbReference type="EMBL" id="CAA6807382.1"/>
    </source>
</evidence>
<dbReference type="Pfam" id="PF00809">
    <property type="entry name" value="Pterin_bind"/>
    <property type="match status" value="1"/>
</dbReference>
<dbReference type="AlphaFoldDB" id="A0A6S6SRW3"/>
<gene>
    <name evidence="2" type="ORF">HELGO_WM38220</name>
</gene>
<dbReference type="EMBL" id="CACVAR010000164">
    <property type="protein sequence ID" value="CAA6807382.1"/>
    <property type="molecule type" value="Genomic_DNA"/>
</dbReference>
<dbReference type="GO" id="GO:0046654">
    <property type="term" value="P:tetrahydrofolate biosynthetic process"/>
    <property type="evidence" value="ECO:0007669"/>
    <property type="project" value="TreeGrafter"/>
</dbReference>
<sequence length="62" mass="6772">CEVLVGASRKSLIDKIIPTPTEERLAGTLAIHLKAVSNGASVVRCHDVREHQQALAVWQELL</sequence>
<evidence type="ECO:0000259" key="1">
    <source>
        <dbReference type="PROSITE" id="PS50972"/>
    </source>
</evidence>